<dbReference type="InterPro" id="IPR024983">
    <property type="entry name" value="CHAT_dom"/>
</dbReference>
<dbReference type="InterPro" id="IPR011990">
    <property type="entry name" value="TPR-like_helical_dom_sf"/>
</dbReference>
<sequence>MKGIKKWWGDLVNQIGYVCSILSGFPALPANFSFLVEVLETIDKSEGNSQEVYPFLSRNLDKLNRGFFILIWVFIVQFLFKDSEPEVAESLANKLVIFGDLLLDFPEGNRIEQVEIASEAYDAALQFYQRFNLSENCKRLEIKQITASNRLSALLQAKRYLNIPPFIKLSEFTVIKTNEANFFKLLEKVLLEMLLVSFDFISEEYAANNNQDLKSLLKEKAFAFRWSESLEKRKQEVVYPILESNLDKLDKRDDDFAELLKQWALKVLPTIETLDAQVIASELGQLAMLLFKFPQGNQGSNQEIAIACSEIALKFIRSDTYLQDLIGLHANLSLLYVNRIRGDRVENLKLSIRHGEEVINNKKGTSSEFNKAIALKGLALAYWELAREVTIYSDGNYQVLAEALKQAIDYCHQLEEIITPEVSLSESAALQMYLGNIYAARLHLHNLSADSDKIANDSEENFLLAVESYEKALKVFTLKNYPEAWALTQFNLGVTYLDRINGDVLKNGKKAVNFFKKALQVYRRRKFPYDWAVTRCSLGGAYQNLNQVSKAIRCFQLALKILQPTFHPYDCLRAGTSLGDTAFKIGNWQLAIKGYGEAIAAVEQSRDWVISRQRKQEILETSLYVYEQMIQASINAQQPDKAWETLERSKSRNLVELLAAAEVYPKGATESQKQQLRNLRRSIHATRQALEEEEGWGAWQQISRSMEQTDDAQSSTEESLTSQKIEQQRQLLQYSQEQLNRLLDEIKQVDSQFTLTQRVELSNLSDIRNLIDPETAILEWHIGIDSFQTFVITHDNLKINLEIVPFTKEDLEKLNSWANEYISDYEDTKRWKFKLGDRLSKLAQILQLPKIFPPILSQGCKQLILIPHRFLHLLPLHTLPLTLSQESDKCLLDYFPQGVRYAPSCQLLQRLQNRQHPVDDSHLFFAVEPPLQNLACNHIEVETIQKLFDHVMILKDKKDIKTAFNLQENQEHLHSSYVHFACHGKFDFEHPLRSALIFTELFSNQIPQTQETKIESQENSGNHYLTSSNEEQGNTEEKLTLQDIFATLDLSKCRLVTLSACETGFTDLNHLTDEYVGLPSGFLYAGSTNVVSSLWSVEDLSTAILMIEFYQNLQSSPDVSIAVHLREAQLWLRTAKIDELLKWAEDSNLLSLENKLFIKGELESKKCLLKEIFNNPYHWGSFFAIG</sequence>
<dbReference type="AlphaFoldDB" id="A0A2A2TPB0"/>
<comment type="caution">
    <text evidence="4">The sequence shown here is derived from an EMBL/GenBank/DDBJ whole genome shotgun (WGS) entry which is preliminary data.</text>
</comment>
<reference evidence="4 5" key="1">
    <citation type="submission" date="2017-08" db="EMBL/GenBank/DDBJ databases">
        <title>Draft genome sequence of filamentous cyanobacterium Calothrix elsteri CCALA 953.</title>
        <authorList>
            <person name="Gagunashvili A.N."/>
            <person name="Elster J."/>
            <person name="Andresson O.S."/>
        </authorList>
    </citation>
    <scope>NUCLEOTIDE SEQUENCE [LARGE SCALE GENOMIC DNA]</scope>
    <source>
        <strain evidence="4 5">CCALA 953</strain>
    </source>
</reference>
<feature type="domain" description="CHAT" evidence="3">
    <location>
        <begin position="839"/>
        <end position="1186"/>
    </location>
</feature>
<dbReference type="SMART" id="SM00028">
    <property type="entry name" value="TPR"/>
    <property type="match status" value="3"/>
</dbReference>
<keyword evidence="5" id="KW-1185">Reference proteome</keyword>
<dbReference type="EMBL" id="NTFS01000028">
    <property type="protein sequence ID" value="PAX59968.1"/>
    <property type="molecule type" value="Genomic_DNA"/>
</dbReference>
<dbReference type="Pfam" id="PF12770">
    <property type="entry name" value="CHAT"/>
    <property type="match status" value="1"/>
</dbReference>
<proteinExistence type="predicted"/>
<gene>
    <name evidence="4" type="ORF">CK510_04305</name>
</gene>
<name>A0A2A2TPB0_9CYAN</name>
<evidence type="ECO:0000313" key="5">
    <source>
        <dbReference type="Proteomes" id="UP000218238"/>
    </source>
</evidence>
<accession>A0A2A2TPB0</accession>
<dbReference type="SUPFAM" id="SSF48452">
    <property type="entry name" value="TPR-like"/>
    <property type="match status" value="1"/>
</dbReference>
<feature type="compositionally biased region" description="Polar residues" evidence="2">
    <location>
        <begin position="1013"/>
        <end position="1032"/>
    </location>
</feature>
<dbReference type="OrthoDB" id="459488at2"/>
<evidence type="ECO:0000313" key="4">
    <source>
        <dbReference type="EMBL" id="PAX59968.1"/>
    </source>
</evidence>
<evidence type="ECO:0000259" key="3">
    <source>
        <dbReference type="Pfam" id="PF12770"/>
    </source>
</evidence>
<dbReference type="RefSeq" id="WP_095720518.1">
    <property type="nucleotide sequence ID" value="NZ_NTFS01000028.1"/>
</dbReference>
<protein>
    <recommendedName>
        <fullName evidence="3">CHAT domain-containing protein</fullName>
    </recommendedName>
</protein>
<dbReference type="PANTHER" id="PTHR10098:SF108">
    <property type="entry name" value="TETRATRICOPEPTIDE REPEAT PROTEIN 28"/>
    <property type="match status" value="1"/>
</dbReference>
<organism evidence="4 5">
    <name type="scientific">Brunnivagina elsteri CCALA 953</name>
    <dbReference type="NCBI Taxonomy" id="987040"/>
    <lineage>
        <taxon>Bacteria</taxon>
        <taxon>Bacillati</taxon>
        <taxon>Cyanobacteriota</taxon>
        <taxon>Cyanophyceae</taxon>
        <taxon>Nostocales</taxon>
        <taxon>Calotrichaceae</taxon>
        <taxon>Brunnivagina</taxon>
    </lineage>
</organism>
<keyword evidence="1" id="KW-0175">Coiled coil</keyword>
<dbReference type="PANTHER" id="PTHR10098">
    <property type="entry name" value="RAPSYN-RELATED"/>
    <property type="match status" value="1"/>
</dbReference>
<dbReference type="InterPro" id="IPR019734">
    <property type="entry name" value="TPR_rpt"/>
</dbReference>
<evidence type="ECO:0000256" key="2">
    <source>
        <dbReference type="SAM" id="MobiDB-lite"/>
    </source>
</evidence>
<feature type="coiled-coil region" evidence="1">
    <location>
        <begin position="725"/>
        <end position="752"/>
    </location>
</feature>
<feature type="region of interest" description="Disordered" evidence="2">
    <location>
        <begin position="1013"/>
        <end position="1034"/>
    </location>
</feature>
<dbReference type="Proteomes" id="UP000218238">
    <property type="component" value="Unassembled WGS sequence"/>
</dbReference>
<evidence type="ECO:0000256" key="1">
    <source>
        <dbReference type="SAM" id="Coils"/>
    </source>
</evidence>
<dbReference type="Gene3D" id="1.25.40.10">
    <property type="entry name" value="Tetratricopeptide repeat domain"/>
    <property type="match status" value="1"/>
</dbReference>